<keyword evidence="2 5" id="KW-0889">Transcription antitermination</keyword>
<evidence type="ECO:0000256" key="4">
    <source>
        <dbReference type="ARBA" id="ARBA00023163"/>
    </source>
</evidence>
<comment type="function">
    <text evidence="5 7">Participates in transcription elongation, termination and antitermination.</text>
</comment>
<dbReference type="InterPro" id="IPR006645">
    <property type="entry name" value="NGN-like_dom"/>
</dbReference>
<evidence type="ECO:0000313" key="12">
    <source>
        <dbReference type="Proteomes" id="UP000316196"/>
    </source>
</evidence>
<evidence type="ECO:0000256" key="8">
    <source>
        <dbReference type="SAM" id="MobiDB-lite"/>
    </source>
</evidence>
<sequence length="321" mass="34830">MTDNPQNPDLGETEDVELDLGEPTTSEEPKLAGFDPAEDVDSGEDIALNFGEDSAEETSEEADIDLDLGGADEADSSEEEINLDFGGSDDAAEEQGSTGIDFGEDKEGEDEEAPDADLLAEAMEELRSELRAKPGDWYVVHTYSGMEKRVKQNLEQRAESLGLEDFLFDVRVPTEEVAEIRAGNKKMVTRTVLPGYVLVCMELTDESWSLVRHTPSVTGFVGNATNPVPLTLDEVERMLTPSVVTEVNKVAKSKSKTVTKPKVEVADFSVGDSVMVTDGPFAGVHASITEINANSQRLKALVEILGRDTPIDLTFSQVEKV</sequence>
<feature type="region of interest" description="Disordered" evidence="8">
    <location>
        <begin position="1"/>
        <end position="113"/>
    </location>
</feature>
<reference evidence="11 12" key="1">
    <citation type="submission" date="2019-06" db="EMBL/GenBank/DDBJ databases">
        <title>Sequencing the genomes of 1000 actinobacteria strains.</title>
        <authorList>
            <person name="Klenk H.-P."/>
        </authorList>
    </citation>
    <scope>NUCLEOTIDE SEQUENCE [LARGE SCALE GENOMIC DNA]</scope>
    <source>
        <strain evidence="11 12">DSM 8251</strain>
    </source>
</reference>
<feature type="domain" description="KOW" evidence="10">
    <location>
        <begin position="267"/>
        <end position="294"/>
    </location>
</feature>
<protein>
    <recommendedName>
        <fullName evidence="5 6">Transcription termination/antitermination protein NusG</fullName>
    </recommendedName>
</protein>
<evidence type="ECO:0000313" key="11">
    <source>
        <dbReference type="EMBL" id="TQL63331.1"/>
    </source>
</evidence>
<keyword evidence="12" id="KW-1185">Reference proteome</keyword>
<accession>A0A542ZSL0</accession>
<dbReference type="InterPro" id="IPR036735">
    <property type="entry name" value="NGN_dom_sf"/>
</dbReference>
<feature type="compositionally biased region" description="Acidic residues" evidence="8">
    <location>
        <begin position="102"/>
        <end position="113"/>
    </location>
</feature>
<evidence type="ECO:0000256" key="1">
    <source>
        <dbReference type="ARBA" id="ARBA00022472"/>
    </source>
</evidence>
<dbReference type="NCBIfam" id="TIGR00922">
    <property type="entry name" value="nusG"/>
    <property type="match status" value="1"/>
</dbReference>
<dbReference type="Proteomes" id="UP000316196">
    <property type="component" value="Unassembled WGS sequence"/>
</dbReference>
<dbReference type="FunFam" id="3.30.70.940:FF:000002">
    <property type="entry name" value="Transcription termination/antitermination protein NusG"/>
    <property type="match status" value="1"/>
</dbReference>
<keyword evidence="4 5" id="KW-0804">Transcription</keyword>
<dbReference type="CDD" id="cd06091">
    <property type="entry name" value="KOW_NusG"/>
    <property type="match status" value="1"/>
</dbReference>
<organism evidence="11 12">
    <name type="scientific">Propioniferax innocua</name>
    <dbReference type="NCBI Taxonomy" id="1753"/>
    <lineage>
        <taxon>Bacteria</taxon>
        <taxon>Bacillati</taxon>
        <taxon>Actinomycetota</taxon>
        <taxon>Actinomycetes</taxon>
        <taxon>Propionibacteriales</taxon>
        <taxon>Propionibacteriaceae</taxon>
        <taxon>Propioniferax</taxon>
    </lineage>
</organism>
<evidence type="ECO:0000256" key="2">
    <source>
        <dbReference type="ARBA" id="ARBA00022814"/>
    </source>
</evidence>
<evidence type="ECO:0000256" key="7">
    <source>
        <dbReference type="RuleBase" id="RU000538"/>
    </source>
</evidence>
<proteinExistence type="inferred from homology"/>
<dbReference type="AlphaFoldDB" id="A0A542ZSL0"/>
<name>A0A542ZSL0_9ACTN</name>
<dbReference type="GO" id="GO:0006353">
    <property type="term" value="P:DNA-templated transcription termination"/>
    <property type="evidence" value="ECO:0007669"/>
    <property type="project" value="UniProtKB-UniRule"/>
</dbReference>
<evidence type="ECO:0000259" key="10">
    <source>
        <dbReference type="SMART" id="SM00739"/>
    </source>
</evidence>
<dbReference type="EMBL" id="VFOR01000001">
    <property type="protein sequence ID" value="TQL63331.1"/>
    <property type="molecule type" value="Genomic_DNA"/>
</dbReference>
<dbReference type="InterPro" id="IPR001062">
    <property type="entry name" value="Transcrpt_antiterm_NusG"/>
</dbReference>
<feature type="domain" description="NusG-like N-terminal" evidence="9">
    <location>
        <begin position="134"/>
        <end position="242"/>
    </location>
</feature>
<dbReference type="InterPro" id="IPR008991">
    <property type="entry name" value="Translation_prot_SH3-like_sf"/>
</dbReference>
<dbReference type="InterPro" id="IPR043425">
    <property type="entry name" value="NusG-like"/>
</dbReference>
<evidence type="ECO:0000256" key="6">
    <source>
        <dbReference type="NCBIfam" id="TIGR00922"/>
    </source>
</evidence>
<comment type="similarity">
    <text evidence="5 7">Belongs to the NusG family.</text>
</comment>
<dbReference type="SMART" id="SM00738">
    <property type="entry name" value="NGN"/>
    <property type="match status" value="1"/>
</dbReference>
<keyword evidence="3 5" id="KW-0805">Transcription regulation</keyword>
<gene>
    <name evidence="5" type="primary">nusG</name>
    <name evidence="11" type="ORF">FB460_1133</name>
</gene>
<dbReference type="HAMAP" id="MF_00948">
    <property type="entry name" value="NusG"/>
    <property type="match status" value="1"/>
</dbReference>
<dbReference type="InterPro" id="IPR047050">
    <property type="entry name" value="NGN"/>
</dbReference>
<dbReference type="Gene3D" id="3.30.70.940">
    <property type="entry name" value="NusG, N-terminal domain"/>
    <property type="match status" value="1"/>
</dbReference>
<keyword evidence="1 5" id="KW-0806">Transcription termination</keyword>
<feature type="compositionally biased region" description="Acidic residues" evidence="8">
    <location>
        <begin position="11"/>
        <end position="20"/>
    </location>
</feature>
<dbReference type="PANTHER" id="PTHR30265:SF2">
    <property type="entry name" value="TRANSCRIPTION TERMINATION_ANTITERMINATION PROTEIN NUSG"/>
    <property type="match status" value="1"/>
</dbReference>
<comment type="caution">
    <text evidence="11">The sequence shown here is derived from an EMBL/GenBank/DDBJ whole genome shotgun (WGS) entry which is preliminary data.</text>
</comment>
<dbReference type="Gene3D" id="2.30.30.30">
    <property type="match status" value="1"/>
</dbReference>
<dbReference type="GO" id="GO:0005829">
    <property type="term" value="C:cytosol"/>
    <property type="evidence" value="ECO:0007669"/>
    <property type="project" value="TreeGrafter"/>
</dbReference>
<dbReference type="SUPFAM" id="SSF82679">
    <property type="entry name" value="N-utilization substance G protein NusG, N-terminal domain"/>
    <property type="match status" value="1"/>
</dbReference>
<feature type="compositionally biased region" description="Acidic residues" evidence="8">
    <location>
        <begin position="53"/>
        <end position="82"/>
    </location>
</feature>
<dbReference type="SMART" id="SM00739">
    <property type="entry name" value="KOW"/>
    <property type="match status" value="1"/>
</dbReference>
<dbReference type="PANTHER" id="PTHR30265">
    <property type="entry name" value="RHO-INTERACTING TRANSCRIPTION TERMINATION FACTOR NUSG"/>
    <property type="match status" value="1"/>
</dbReference>
<dbReference type="PRINTS" id="PR00338">
    <property type="entry name" value="NUSGTNSCPFCT"/>
</dbReference>
<dbReference type="Pfam" id="PF02357">
    <property type="entry name" value="NusG"/>
    <property type="match status" value="1"/>
</dbReference>
<dbReference type="CDD" id="cd09891">
    <property type="entry name" value="NGN_Bact_1"/>
    <property type="match status" value="1"/>
</dbReference>
<dbReference type="InterPro" id="IPR014722">
    <property type="entry name" value="Rib_uL2_dom2"/>
</dbReference>
<dbReference type="GO" id="GO:0006354">
    <property type="term" value="P:DNA-templated transcription elongation"/>
    <property type="evidence" value="ECO:0007669"/>
    <property type="project" value="UniProtKB-UniRule"/>
</dbReference>
<dbReference type="GO" id="GO:0032784">
    <property type="term" value="P:regulation of DNA-templated transcription elongation"/>
    <property type="evidence" value="ECO:0007669"/>
    <property type="project" value="InterPro"/>
</dbReference>
<dbReference type="SUPFAM" id="SSF50104">
    <property type="entry name" value="Translation proteins SH3-like domain"/>
    <property type="match status" value="1"/>
</dbReference>
<evidence type="ECO:0000256" key="3">
    <source>
        <dbReference type="ARBA" id="ARBA00023015"/>
    </source>
</evidence>
<evidence type="ECO:0000256" key="5">
    <source>
        <dbReference type="HAMAP-Rule" id="MF_00948"/>
    </source>
</evidence>
<dbReference type="GO" id="GO:0031564">
    <property type="term" value="P:transcription antitermination"/>
    <property type="evidence" value="ECO:0007669"/>
    <property type="project" value="UniProtKB-UniRule"/>
</dbReference>
<dbReference type="RefSeq" id="WP_246044250.1">
    <property type="nucleotide sequence ID" value="NZ_BAAAMD010000001.1"/>
</dbReference>
<evidence type="ECO:0000259" key="9">
    <source>
        <dbReference type="SMART" id="SM00738"/>
    </source>
</evidence>
<dbReference type="InterPro" id="IPR005824">
    <property type="entry name" value="KOW"/>
</dbReference>